<evidence type="ECO:0000256" key="1">
    <source>
        <dbReference type="ARBA" id="ARBA00001968"/>
    </source>
</evidence>
<gene>
    <name evidence="4" type="ORF">AA23TX_09342</name>
</gene>
<dbReference type="HAMAP" id="MF_00528">
    <property type="entry name" value="Maf"/>
    <property type="match status" value="1"/>
</dbReference>
<comment type="catalytic activity">
    <reaction evidence="3">
        <text>a 2'-deoxyribonucleoside 5'-triphosphate + H2O = a 2'-deoxyribonucleoside 5'-phosphate + diphosphate + H(+)</text>
        <dbReference type="Rhea" id="RHEA:44644"/>
        <dbReference type="ChEBI" id="CHEBI:15377"/>
        <dbReference type="ChEBI" id="CHEBI:15378"/>
        <dbReference type="ChEBI" id="CHEBI:33019"/>
        <dbReference type="ChEBI" id="CHEBI:61560"/>
        <dbReference type="ChEBI" id="CHEBI:65317"/>
        <dbReference type="EC" id="3.6.1.9"/>
    </reaction>
</comment>
<evidence type="ECO:0000313" key="5">
    <source>
        <dbReference type="Proteomes" id="UP000399805"/>
    </source>
</evidence>
<feature type="active site" description="Proton acceptor" evidence="3">
    <location>
        <position position="93"/>
    </location>
</feature>
<dbReference type="PIRSF" id="PIRSF006305">
    <property type="entry name" value="Maf"/>
    <property type="match status" value="1"/>
</dbReference>
<dbReference type="GO" id="GO:0009117">
    <property type="term" value="P:nucleotide metabolic process"/>
    <property type="evidence" value="ECO:0007669"/>
    <property type="project" value="UniProtKB-KW"/>
</dbReference>
<keyword evidence="2 3" id="KW-0378">Hydrolase</keyword>
<dbReference type="SUPFAM" id="SSF52972">
    <property type="entry name" value="ITPase-like"/>
    <property type="match status" value="1"/>
</dbReference>
<comment type="catalytic activity">
    <reaction evidence="3">
        <text>a ribonucleoside 5'-triphosphate + H2O = a ribonucleoside 5'-phosphate + diphosphate + H(+)</text>
        <dbReference type="Rhea" id="RHEA:23996"/>
        <dbReference type="ChEBI" id="CHEBI:15377"/>
        <dbReference type="ChEBI" id="CHEBI:15378"/>
        <dbReference type="ChEBI" id="CHEBI:33019"/>
        <dbReference type="ChEBI" id="CHEBI:58043"/>
        <dbReference type="ChEBI" id="CHEBI:61557"/>
        <dbReference type="EC" id="3.6.1.9"/>
    </reaction>
</comment>
<dbReference type="GO" id="GO:0005737">
    <property type="term" value="C:cytoplasm"/>
    <property type="evidence" value="ECO:0007669"/>
    <property type="project" value="UniProtKB-SubCell"/>
</dbReference>
<comment type="subcellular location">
    <subcellularLocation>
        <location evidence="3">Cytoplasm</location>
    </subcellularLocation>
</comment>
<name>A0A6I8M403_9PSEU</name>
<dbReference type="InterPro" id="IPR003697">
    <property type="entry name" value="Maf-like"/>
</dbReference>
<evidence type="ECO:0000313" key="4">
    <source>
        <dbReference type="EMBL" id="VVJ24474.1"/>
    </source>
</evidence>
<dbReference type="Proteomes" id="UP000399805">
    <property type="component" value="Unassembled WGS sequence"/>
</dbReference>
<keyword evidence="3" id="KW-0963">Cytoplasm</keyword>
<keyword evidence="5" id="KW-1185">Reference proteome</keyword>
<comment type="function">
    <text evidence="3">Nucleoside triphosphate pyrophosphatase. May have a dual role in cell division arrest and in preventing the incorporation of modified nucleotides into cellular nucleic acids.</text>
</comment>
<dbReference type="Pfam" id="PF02545">
    <property type="entry name" value="Maf"/>
    <property type="match status" value="1"/>
</dbReference>
<evidence type="ECO:0000256" key="3">
    <source>
        <dbReference type="HAMAP-Rule" id="MF_00528"/>
    </source>
</evidence>
<dbReference type="EC" id="3.6.1.9" evidence="3"/>
<dbReference type="InterPro" id="IPR029001">
    <property type="entry name" value="ITPase-like_fam"/>
</dbReference>
<organism evidence="4 5">
    <name type="scientific">Amycolatopsis camponoti</name>
    <dbReference type="NCBI Taxonomy" id="2606593"/>
    <lineage>
        <taxon>Bacteria</taxon>
        <taxon>Bacillati</taxon>
        <taxon>Actinomycetota</taxon>
        <taxon>Actinomycetes</taxon>
        <taxon>Pseudonocardiales</taxon>
        <taxon>Pseudonocardiaceae</taxon>
        <taxon>Amycolatopsis</taxon>
    </lineage>
</organism>
<comment type="caution">
    <text evidence="3">Lacks conserved residue(s) required for the propagation of feature annotation.</text>
</comment>
<dbReference type="Gene3D" id="3.90.950.10">
    <property type="match status" value="1"/>
</dbReference>
<comment type="similarity">
    <text evidence="3">Belongs to the Maf family.</text>
</comment>
<dbReference type="CDD" id="cd00555">
    <property type="entry name" value="Maf"/>
    <property type="match status" value="1"/>
</dbReference>
<reference evidence="4 5" key="1">
    <citation type="submission" date="2019-09" db="EMBL/GenBank/DDBJ databases">
        <authorList>
            <person name="Leyn A S."/>
        </authorList>
    </citation>
    <scope>NUCLEOTIDE SEQUENCE [LARGE SCALE GENOMIC DNA]</scope>
    <source>
        <strain evidence="4">AA231_1</strain>
    </source>
</reference>
<protein>
    <recommendedName>
        <fullName evidence="3">Nucleoside triphosphate pyrophosphatase</fullName>
        <ecNumber evidence="3">3.6.1.9</ecNumber>
    </recommendedName>
    <alternativeName>
        <fullName evidence="3">Nucleotide pyrophosphatase</fullName>
        <shortName evidence="3">Nucleotide PPase</shortName>
    </alternativeName>
</protein>
<dbReference type="PANTHER" id="PTHR43213">
    <property type="entry name" value="BIFUNCTIONAL DTTP/UTP PYROPHOSPHATASE/METHYLTRANSFERASE PROTEIN-RELATED"/>
    <property type="match status" value="1"/>
</dbReference>
<evidence type="ECO:0000256" key="2">
    <source>
        <dbReference type="ARBA" id="ARBA00022801"/>
    </source>
</evidence>
<proteinExistence type="inferred from homology"/>
<accession>A0A6I8M403</accession>
<sequence length="226" mass="23118">MAPVTIRLRQASGYLHAVQFVLASQSPARLALLRSAGLDPAVFVSGVDEDAVAASLTDPSPSELVAALAAAKAEAVLDEVAAAHPDAVVVACDSMLNIGGQMVGKPANPDIARQRWAAMAGSSGELLTGHAVVRLDGGTRAKDTSGWESTTVRFGTPSAAEIDAYIATGEPLHVAGGFTIDGMGSWFVDGLDGGHTSVVGISLPLTRRLLAEVGVSVVDLWRPPAS</sequence>
<dbReference type="NCBIfam" id="TIGR00172">
    <property type="entry name" value="maf"/>
    <property type="match status" value="1"/>
</dbReference>
<comment type="cofactor">
    <cofactor evidence="1 3">
        <name>a divalent metal cation</name>
        <dbReference type="ChEBI" id="CHEBI:60240"/>
    </cofactor>
</comment>
<dbReference type="AlphaFoldDB" id="A0A6I8M403"/>
<dbReference type="GO" id="GO:0047429">
    <property type="term" value="F:nucleoside triphosphate diphosphatase activity"/>
    <property type="evidence" value="ECO:0007669"/>
    <property type="project" value="UniProtKB-EC"/>
</dbReference>
<dbReference type="EMBL" id="CABVGP010000003">
    <property type="protein sequence ID" value="VVJ24474.1"/>
    <property type="molecule type" value="Genomic_DNA"/>
</dbReference>
<keyword evidence="3" id="KW-0546">Nucleotide metabolism</keyword>
<dbReference type="PANTHER" id="PTHR43213:SF5">
    <property type="entry name" value="BIFUNCTIONAL DTTP_UTP PYROPHOSPHATASE_METHYLTRANSFERASE PROTEIN-RELATED"/>
    <property type="match status" value="1"/>
</dbReference>